<feature type="chain" id="PRO_5038798997" description="FlgD/Vpr Ig-like domain-containing protein" evidence="2">
    <location>
        <begin position="33"/>
        <end position="478"/>
    </location>
</feature>
<dbReference type="InterPro" id="IPR025965">
    <property type="entry name" value="FlgD/Vpr_Ig-like"/>
</dbReference>
<proteinExistence type="predicted"/>
<reference evidence="4 5" key="1">
    <citation type="submission" date="2019-01" db="EMBL/GenBank/DDBJ databases">
        <title>Nocardioides guangzhouensis sp. nov., an actinobacterium isolated from soil.</title>
        <authorList>
            <person name="Fu Y."/>
            <person name="Cai Y."/>
            <person name="Lin Z."/>
            <person name="Chen P."/>
        </authorList>
    </citation>
    <scope>NUCLEOTIDE SEQUENCE [LARGE SCALE GENOMIC DNA]</scope>
    <source>
        <strain evidence="4 5">NBRC 105384</strain>
    </source>
</reference>
<feature type="domain" description="FlgD/Vpr Ig-like" evidence="3">
    <location>
        <begin position="74"/>
        <end position="138"/>
    </location>
</feature>
<accession>A0A4Q5J924</accession>
<keyword evidence="5" id="KW-1185">Reference proteome</keyword>
<feature type="region of interest" description="Disordered" evidence="1">
    <location>
        <begin position="294"/>
        <end position="326"/>
    </location>
</feature>
<gene>
    <name evidence="4" type="ORF">ETU37_01750</name>
</gene>
<evidence type="ECO:0000256" key="2">
    <source>
        <dbReference type="SAM" id="SignalP"/>
    </source>
</evidence>
<dbReference type="Proteomes" id="UP000291189">
    <property type="component" value="Unassembled WGS sequence"/>
</dbReference>
<evidence type="ECO:0000313" key="5">
    <source>
        <dbReference type="Proteomes" id="UP000291189"/>
    </source>
</evidence>
<protein>
    <recommendedName>
        <fullName evidence="3">FlgD/Vpr Ig-like domain-containing protein</fullName>
    </recommendedName>
</protein>
<evidence type="ECO:0000259" key="3">
    <source>
        <dbReference type="Pfam" id="PF13860"/>
    </source>
</evidence>
<evidence type="ECO:0000256" key="1">
    <source>
        <dbReference type="SAM" id="MobiDB-lite"/>
    </source>
</evidence>
<dbReference type="OrthoDB" id="3781809at2"/>
<dbReference type="AlphaFoldDB" id="A0A4Q5J924"/>
<organism evidence="4 5">
    <name type="scientific">Nocardioides iriomotensis</name>
    <dbReference type="NCBI Taxonomy" id="715784"/>
    <lineage>
        <taxon>Bacteria</taxon>
        <taxon>Bacillati</taxon>
        <taxon>Actinomycetota</taxon>
        <taxon>Actinomycetes</taxon>
        <taxon>Propionibacteriales</taxon>
        <taxon>Nocardioidaceae</taxon>
        <taxon>Nocardioides</taxon>
    </lineage>
</organism>
<sequence>MPVVRTGARYITTTTRTLRTATVALLATAAVAAPLATVTTVATASSAQADGWTGPVIELHQGRAWLSPNGDGTQEKARLTFDLDKPARVTVKVRRDDKARTLVLQEELGRLDAGVRHEWTWKGRNADRRVVRDGHYTAIFVADQVGRDGKKRTRATELYVDTRFDAVKAPALSIDTLYPRTTLIRDALVVTLPGKGHLASVGRAVMKVTDAQGRVVRLSSGAYDYWPKLQSLFDGRDAAGTPLPGGQYFIGFKVWDKAGNTGRSERVPVTVSDKALVERTGTLVVPPAGNWKASGLPAGTASAAKRADDRSSTTGGDDPQPAPCGKVVPSEVYANAGAMSYRSADTCPEDYLTPRMAWTSGYLALDNLTFEVAPRGLYSGQVSMRGRPTVAGETDTAVLYGGGLGFDLSGAPTSRGTASPAVAHETVTSTDRVTAWQPSYYSRPTNAPSVYWTIATRGVDSFDVADVTVQYSYLTPQP</sequence>
<dbReference type="EMBL" id="SDPU01000008">
    <property type="protein sequence ID" value="RYU15083.1"/>
    <property type="molecule type" value="Genomic_DNA"/>
</dbReference>
<dbReference type="Pfam" id="PF13860">
    <property type="entry name" value="FlgD_ig"/>
    <property type="match status" value="1"/>
</dbReference>
<comment type="caution">
    <text evidence="4">The sequence shown here is derived from an EMBL/GenBank/DDBJ whole genome shotgun (WGS) entry which is preliminary data.</text>
</comment>
<feature type="signal peptide" evidence="2">
    <location>
        <begin position="1"/>
        <end position="32"/>
    </location>
</feature>
<evidence type="ECO:0000313" key="4">
    <source>
        <dbReference type="EMBL" id="RYU15083.1"/>
    </source>
</evidence>
<dbReference type="Gene3D" id="2.60.40.4070">
    <property type="match status" value="2"/>
</dbReference>
<dbReference type="RefSeq" id="WP_129985157.1">
    <property type="nucleotide sequence ID" value="NZ_SDPU01000008.1"/>
</dbReference>
<name>A0A4Q5J924_9ACTN</name>
<keyword evidence="2" id="KW-0732">Signal</keyword>